<accession>A0ABT4CXL7</accession>
<keyword evidence="11" id="KW-1185">Reference proteome</keyword>
<dbReference type="RefSeq" id="WP_268040009.1">
    <property type="nucleotide sequence ID" value="NZ_JAPQER010000002.1"/>
</dbReference>
<feature type="binding site" evidence="8">
    <location>
        <position position="11"/>
    </location>
    <ligand>
        <name>substrate</name>
    </ligand>
</feature>
<feature type="active site" description="Proton acceptor" evidence="8">
    <location>
        <position position="218"/>
    </location>
</feature>
<evidence type="ECO:0000313" key="11">
    <source>
        <dbReference type="Proteomes" id="UP001078443"/>
    </source>
</evidence>
<dbReference type="GO" id="GO:0008837">
    <property type="term" value="F:diaminopimelate epimerase activity"/>
    <property type="evidence" value="ECO:0007669"/>
    <property type="project" value="UniProtKB-EC"/>
</dbReference>
<feature type="binding site" evidence="8">
    <location>
        <position position="63"/>
    </location>
    <ligand>
        <name>substrate</name>
    </ligand>
</feature>
<dbReference type="Gene3D" id="3.10.310.10">
    <property type="entry name" value="Diaminopimelate Epimerase, Chain A, domain 1"/>
    <property type="match status" value="2"/>
</dbReference>
<evidence type="ECO:0000256" key="4">
    <source>
        <dbReference type="ARBA" id="ARBA00022605"/>
    </source>
</evidence>
<dbReference type="InterPro" id="IPR018510">
    <property type="entry name" value="DAP_epimerase_AS"/>
</dbReference>
<feature type="active site" description="Proton donor" evidence="8">
    <location>
        <position position="72"/>
    </location>
</feature>
<name>A0ABT4CXL7_9CLOT</name>
<proteinExistence type="inferred from homology"/>
<comment type="similarity">
    <text evidence="2 8">Belongs to the diaminopimelate epimerase family.</text>
</comment>
<comment type="catalytic activity">
    <reaction evidence="7 8">
        <text>(2S,6S)-2,6-diaminopimelate = meso-2,6-diaminopimelate</text>
        <dbReference type="Rhea" id="RHEA:15393"/>
        <dbReference type="ChEBI" id="CHEBI:57609"/>
        <dbReference type="ChEBI" id="CHEBI:57791"/>
        <dbReference type="EC" id="5.1.1.7"/>
    </reaction>
</comment>
<evidence type="ECO:0000256" key="1">
    <source>
        <dbReference type="ARBA" id="ARBA00005196"/>
    </source>
</evidence>
<dbReference type="PROSITE" id="PS01326">
    <property type="entry name" value="DAP_EPIMERASE"/>
    <property type="match status" value="1"/>
</dbReference>
<comment type="caution">
    <text evidence="10">The sequence shown here is derived from an EMBL/GenBank/DDBJ whole genome shotgun (WGS) entry which is preliminary data.</text>
</comment>
<feature type="site" description="Could be important to modulate the pK values of the two catalytic cysteine residues" evidence="8">
    <location>
        <position position="162"/>
    </location>
</feature>
<evidence type="ECO:0000256" key="2">
    <source>
        <dbReference type="ARBA" id="ARBA00010219"/>
    </source>
</evidence>
<dbReference type="PANTHER" id="PTHR31689:SF0">
    <property type="entry name" value="DIAMINOPIMELATE EPIMERASE"/>
    <property type="match status" value="1"/>
</dbReference>
<dbReference type="NCBIfam" id="TIGR00652">
    <property type="entry name" value="DapF"/>
    <property type="match status" value="1"/>
</dbReference>
<dbReference type="Pfam" id="PF01678">
    <property type="entry name" value="DAP_epimerase"/>
    <property type="match status" value="2"/>
</dbReference>
<organism evidence="10 11">
    <name type="scientific">Clostridium aestuarii</name>
    <dbReference type="NCBI Taxonomy" id="338193"/>
    <lineage>
        <taxon>Bacteria</taxon>
        <taxon>Bacillati</taxon>
        <taxon>Bacillota</taxon>
        <taxon>Clostridia</taxon>
        <taxon>Eubacteriales</taxon>
        <taxon>Clostridiaceae</taxon>
        <taxon>Clostridium</taxon>
    </lineage>
</organism>
<feature type="active site" evidence="9">
    <location>
        <position position="72"/>
    </location>
</feature>
<evidence type="ECO:0000256" key="9">
    <source>
        <dbReference type="PROSITE-ProRule" id="PRU10125"/>
    </source>
</evidence>
<protein>
    <recommendedName>
        <fullName evidence="3 8">Diaminopimelate epimerase</fullName>
        <shortName evidence="8">DAP epimerase</shortName>
        <ecNumber evidence="3 8">5.1.1.7</ecNumber>
    </recommendedName>
    <alternativeName>
        <fullName evidence="8">PLP-independent amino acid racemase</fullName>
    </alternativeName>
</protein>
<evidence type="ECO:0000256" key="7">
    <source>
        <dbReference type="ARBA" id="ARBA00051712"/>
    </source>
</evidence>
<evidence type="ECO:0000313" key="10">
    <source>
        <dbReference type="EMBL" id="MCY6483734.1"/>
    </source>
</evidence>
<keyword evidence="8" id="KW-0963">Cytoplasm</keyword>
<gene>
    <name evidence="8 10" type="primary">dapF</name>
    <name evidence="10" type="ORF">OW763_05145</name>
</gene>
<sequence>MKFTKMHGTGNDFIVIEDLDEELKEKESELSKKLCHRRFGIGGDGVLVVRKSNIADVKMEIINSDGSYAEMCGNGIRCFARYVYDKSIIKKDIINIETGDGVKIAYLQLEDNQVVGIKINMGKYSLEPKNIPVKSEEKVINKDIIINKNEYKITSMFMGVPHTVIMCKLEEHDIEEGKFIEQCDFFEQGTNVNFCEVVDKNTIKVKTWERGAGPTLACGTGSCSCVIACNLFGYTNSSVRVIVPGGELKIQYLPEKVFMTGPAEIVYEGEILI</sequence>
<dbReference type="EC" id="5.1.1.7" evidence="3 8"/>
<dbReference type="HAMAP" id="MF_00197">
    <property type="entry name" value="DAP_epimerase"/>
    <property type="match status" value="1"/>
</dbReference>
<dbReference type="InterPro" id="IPR001653">
    <property type="entry name" value="DAP_epimerase_DapF"/>
</dbReference>
<comment type="subcellular location">
    <subcellularLocation>
        <location evidence="8">Cytoplasm</location>
    </subcellularLocation>
</comment>
<reference evidence="10" key="1">
    <citation type="submission" date="2022-12" db="EMBL/GenBank/DDBJ databases">
        <authorList>
            <person name="Wang J."/>
        </authorList>
    </citation>
    <scope>NUCLEOTIDE SEQUENCE</scope>
    <source>
        <strain evidence="10">HY-45-18</strain>
    </source>
</reference>
<keyword evidence="4 8" id="KW-0028">Amino-acid biosynthesis</keyword>
<comment type="pathway">
    <text evidence="1 8">Amino-acid biosynthesis; L-lysine biosynthesis via DAP pathway; DL-2,6-diaminopimelate from LL-2,6-diaminopimelate: step 1/1.</text>
</comment>
<feature type="binding site" evidence="8">
    <location>
        <begin position="73"/>
        <end position="74"/>
    </location>
    <ligand>
        <name>substrate</name>
    </ligand>
</feature>
<evidence type="ECO:0000256" key="8">
    <source>
        <dbReference type="HAMAP-Rule" id="MF_00197"/>
    </source>
</evidence>
<dbReference type="PANTHER" id="PTHR31689">
    <property type="entry name" value="DIAMINOPIMELATE EPIMERASE, CHLOROPLASTIC"/>
    <property type="match status" value="1"/>
</dbReference>
<keyword evidence="5 8" id="KW-0457">Lysine biosynthesis</keyword>
<feature type="binding site" evidence="8">
    <location>
        <position position="191"/>
    </location>
    <ligand>
        <name>substrate</name>
    </ligand>
</feature>
<dbReference type="SUPFAM" id="SSF54506">
    <property type="entry name" value="Diaminopimelate epimerase-like"/>
    <property type="match status" value="2"/>
</dbReference>
<dbReference type="EMBL" id="JAPQER010000002">
    <property type="protein sequence ID" value="MCY6483734.1"/>
    <property type="molecule type" value="Genomic_DNA"/>
</dbReference>
<feature type="binding site" evidence="8">
    <location>
        <begin position="209"/>
        <end position="210"/>
    </location>
    <ligand>
        <name>substrate</name>
    </ligand>
</feature>
<dbReference type="Proteomes" id="UP001078443">
    <property type="component" value="Unassembled WGS sequence"/>
</dbReference>
<evidence type="ECO:0000256" key="5">
    <source>
        <dbReference type="ARBA" id="ARBA00023154"/>
    </source>
</evidence>
<feature type="site" description="Could be important to modulate the pK values of the two catalytic cysteine residues" evidence="8">
    <location>
        <position position="209"/>
    </location>
</feature>
<evidence type="ECO:0000256" key="6">
    <source>
        <dbReference type="ARBA" id="ARBA00023235"/>
    </source>
</evidence>
<comment type="subunit">
    <text evidence="8">Homodimer.</text>
</comment>
<comment type="function">
    <text evidence="8">Catalyzes the stereoinversion of LL-2,6-diaminopimelate (L,L-DAP) to meso-diaminopimelate (meso-DAP), a precursor of L-lysine and an essential component of the bacterial peptidoglycan.</text>
</comment>
<keyword evidence="6 8" id="KW-0413">Isomerase</keyword>
<evidence type="ECO:0000256" key="3">
    <source>
        <dbReference type="ARBA" id="ARBA00013080"/>
    </source>
</evidence>
<comment type="caution">
    <text evidence="8">Lacks conserved residue(s) required for the propagation of feature annotation.</text>
</comment>
<feature type="binding site" evidence="8">
    <location>
        <begin position="219"/>
        <end position="220"/>
    </location>
    <ligand>
        <name>substrate</name>
    </ligand>
</feature>